<reference evidence="4" key="1">
    <citation type="submission" date="2021-01" db="EMBL/GenBank/DDBJ databases">
        <title>Rhizobium sp. strain KVB221 16S ribosomal RNA gene Genome sequencing and assembly.</title>
        <authorList>
            <person name="Kang M."/>
        </authorList>
    </citation>
    <scope>NUCLEOTIDE SEQUENCE</scope>
    <source>
        <strain evidence="4">KVB221</strain>
    </source>
</reference>
<dbReference type="Proteomes" id="UP000633219">
    <property type="component" value="Unassembled WGS sequence"/>
</dbReference>
<proteinExistence type="predicted"/>
<keyword evidence="5" id="KW-1185">Reference proteome</keyword>
<dbReference type="InterPro" id="IPR001647">
    <property type="entry name" value="HTH_TetR"/>
</dbReference>
<evidence type="ECO:0000256" key="2">
    <source>
        <dbReference type="PROSITE-ProRule" id="PRU00335"/>
    </source>
</evidence>
<evidence type="ECO:0000259" key="3">
    <source>
        <dbReference type="PROSITE" id="PS50977"/>
    </source>
</evidence>
<feature type="domain" description="HTH tetR-type" evidence="3">
    <location>
        <begin position="6"/>
        <end position="66"/>
    </location>
</feature>
<dbReference type="InterPro" id="IPR009057">
    <property type="entry name" value="Homeodomain-like_sf"/>
</dbReference>
<sequence>MPRKKMLADDAVLEAAYQLIRIAGPDQLTFARMSEMTGLSASTLVQRFRTKAGLLQSALLRAWDQLDERTALLKAAVPQSPEGAIAMLVGLSEDYGAIEHYADGLMILREDLRDPVLRARGTAWKTELCAALDRCFADAPGAGKGMGLMMAAQWQGSLVWWGFDPVGRVEDHVNESLQRFIAALSSR</sequence>
<keyword evidence="1 2" id="KW-0238">DNA-binding</keyword>
<dbReference type="GO" id="GO:0003677">
    <property type="term" value="F:DNA binding"/>
    <property type="evidence" value="ECO:0007669"/>
    <property type="project" value="UniProtKB-UniRule"/>
</dbReference>
<dbReference type="SUPFAM" id="SSF46689">
    <property type="entry name" value="Homeodomain-like"/>
    <property type="match status" value="1"/>
</dbReference>
<accession>A0A937CLN6</accession>
<gene>
    <name evidence="4" type="ORF">JJB09_07420</name>
</gene>
<evidence type="ECO:0000313" key="4">
    <source>
        <dbReference type="EMBL" id="MBL0371856.1"/>
    </source>
</evidence>
<protein>
    <submittedName>
        <fullName evidence="4">TetR/AcrR family transcriptional regulator</fullName>
    </submittedName>
</protein>
<dbReference type="EMBL" id="JAEQNC010000003">
    <property type="protein sequence ID" value="MBL0371856.1"/>
    <property type="molecule type" value="Genomic_DNA"/>
</dbReference>
<dbReference type="PROSITE" id="PS50977">
    <property type="entry name" value="HTH_TETR_2"/>
    <property type="match status" value="1"/>
</dbReference>
<feature type="DNA-binding region" description="H-T-H motif" evidence="2">
    <location>
        <begin position="29"/>
        <end position="48"/>
    </location>
</feature>
<dbReference type="RefSeq" id="WP_201655409.1">
    <property type="nucleotide sequence ID" value="NZ_JAEQNC010000003.1"/>
</dbReference>
<dbReference type="Gene3D" id="1.10.357.10">
    <property type="entry name" value="Tetracycline Repressor, domain 2"/>
    <property type="match status" value="1"/>
</dbReference>
<evidence type="ECO:0000313" key="5">
    <source>
        <dbReference type="Proteomes" id="UP000633219"/>
    </source>
</evidence>
<name>A0A937CLN6_9HYPH</name>
<organism evidence="4 5">
    <name type="scientific">Rhizobium setariae</name>
    <dbReference type="NCBI Taxonomy" id="2801340"/>
    <lineage>
        <taxon>Bacteria</taxon>
        <taxon>Pseudomonadati</taxon>
        <taxon>Pseudomonadota</taxon>
        <taxon>Alphaproteobacteria</taxon>
        <taxon>Hyphomicrobiales</taxon>
        <taxon>Rhizobiaceae</taxon>
        <taxon>Rhizobium/Agrobacterium group</taxon>
        <taxon>Rhizobium</taxon>
    </lineage>
</organism>
<comment type="caution">
    <text evidence="4">The sequence shown here is derived from an EMBL/GenBank/DDBJ whole genome shotgun (WGS) entry which is preliminary data.</text>
</comment>
<dbReference type="AlphaFoldDB" id="A0A937CLN6"/>
<evidence type="ECO:0000256" key="1">
    <source>
        <dbReference type="ARBA" id="ARBA00023125"/>
    </source>
</evidence>